<accession>A0AAD5VTR2</accession>
<organism evidence="3 4">
    <name type="scientific">Leucocoprinus birnbaumii</name>
    <dbReference type="NCBI Taxonomy" id="56174"/>
    <lineage>
        <taxon>Eukaryota</taxon>
        <taxon>Fungi</taxon>
        <taxon>Dikarya</taxon>
        <taxon>Basidiomycota</taxon>
        <taxon>Agaricomycotina</taxon>
        <taxon>Agaricomycetes</taxon>
        <taxon>Agaricomycetidae</taxon>
        <taxon>Agaricales</taxon>
        <taxon>Agaricineae</taxon>
        <taxon>Agaricaceae</taxon>
        <taxon>Leucocoprinus</taxon>
    </lineage>
</organism>
<dbReference type="AlphaFoldDB" id="A0AAD5VTR2"/>
<sequence>MNGDPGVLPRPITVLKVPATSEELLMNLTKVQIALNLGDAASPDAFDPISLSEMDSYVKTTVTQPYDLELISGISCQAPKRELLNSPRTWWLTVNCSGINDLMLETGAVGLGVDIVVTVNFIGNFTKHNPPLPVLPSPVAAYISITDSWDDVIAYTTPVIIFRNKHLWATSSYWVKEKFVSNALAAMGISRVKLIYHVMTTTAKMLTQAIPPAPSVLVDGADQDTATFRITLPSYLNTSYLVPDIQIERDYYQDTMLTGFALLGGIWTFVNGLFAAIFGSTLLLVLFGIKPLSIYGLVHFFQRQRGKLVTRSDVSSQEEQFRVVGLLRDHLLDVDPISVEGNHGPNSDSDTACPPPHTKSFPSFHNSSDPEDLEAGYLIEKKSSENLRVQQD</sequence>
<evidence type="ECO:0000313" key="3">
    <source>
        <dbReference type="EMBL" id="KAJ3569527.1"/>
    </source>
</evidence>
<dbReference type="Proteomes" id="UP001213000">
    <property type="component" value="Unassembled WGS sequence"/>
</dbReference>
<proteinExistence type="predicted"/>
<evidence type="ECO:0000256" key="2">
    <source>
        <dbReference type="SAM" id="Phobius"/>
    </source>
</evidence>
<keyword evidence="2" id="KW-0472">Membrane</keyword>
<evidence type="ECO:0000256" key="1">
    <source>
        <dbReference type="SAM" id="MobiDB-lite"/>
    </source>
</evidence>
<keyword evidence="4" id="KW-1185">Reference proteome</keyword>
<dbReference type="EMBL" id="JANIEX010000283">
    <property type="protein sequence ID" value="KAJ3569527.1"/>
    <property type="molecule type" value="Genomic_DNA"/>
</dbReference>
<gene>
    <name evidence="3" type="ORF">NP233_g4991</name>
</gene>
<feature type="transmembrane region" description="Helical" evidence="2">
    <location>
        <begin position="256"/>
        <end position="277"/>
    </location>
</feature>
<name>A0AAD5VTR2_9AGAR</name>
<keyword evidence="2" id="KW-1133">Transmembrane helix</keyword>
<evidence type="ECO:0000313" key="4">
    <source>
        <dbReference type="Proteomes" id="UP001213000"/>
    </source>
</evidence>
<protein>
    <submittedName>
        <fullName evidence="3">Uncharacterized protein</fullName>
    </submittedName>
</protein>
<feature type="transmembrane region" description="Helical" evidence="2">
    <location>
        <begin position="283"/>
        <end position="301"/>
    </location>
</feature>
<feature type="region of interest" description="Disordered" evidence="1">
    <location>
        <begin position="338"/>
        <end position="371"/>
    </location>
</feature>
<comment type="caution">
    <text evidence="3">The sequence shown here is derived from an EMBL/GenBank/DDBJ whole genome shotgun (WGS) entry which is preliminary data.</text>
</comment>
<reference evidence="3" key="1">
    <citation type="submission" date="2022-07" db="EMBL/GenBank/DDBJ databases">
        <title>Genome Sequence of Leucocoprinus birnbaumii.</title>
        <authorList>
            <person name="Buettner E."/>
        </authorList>
    </citation>
    <scope>NUCLEOTIDE SEQUENCE</scope>
    <source>
        <strain evidence="3">VT141</strain>
    </source>
</reference>
<keyword evidence="2" id="KW-0812">Transmembrane</keyword>